<evidence type="ECO:0000256" key="1">
    <source>
        <dbReference type="SAM" id="MobiDB-lite"/>
    </source>
</evidence>
<feature type="region of interest" description="Disordered" evidence="1">
    <location>
        <begin position="674"/>
        <end position="716"/>
    </location>
</feature>
<feature type="compositionally biased region" description="Basic and acidic residues" evidence="1">
    <location>
        <begin position="888"/>
        <end position="901"/>
    </location>
</feature>
<dbReference type="EMBL" id="OU895878">
    <property type="protein sequence ID" value="CAG9802933.1"/>
    <property type="molecule type" value="Genomic_DNA"/>
</dbReference>
<feature type="region of interest" description="Disordered" evidence="1">
    <location>
        <begin position="242"/>
        <end position="282"/>
    </location>
</feature>
<feature type="compositionally biased region" description="Polar residues" evidence="1">
    <location>
        <begin position="252"/>
        <end position="282"/>
    </location>
</feature>
<gene>
    <name evidence="2" type="ORF">CHIRRI_LOCUS5838</name>
</gene>
<dbReference type="OrthoDB" id="6076990at2759"/>
<feature type="compositionally biased region" description="Low complexity" evidence="1">
    <location>
        <begin position="698"/>
        <end position="714"/>
    </location>
</feature>
<accession>A0A9N9RT40</accession>
<reference evidence="2" key="1">
    <citation type="submission" date="2022-01" db="EMBL/GenBank/DDBJ databases">
        <authorList>
            <person name="King R."/>
        </authorList>
    </citation>
    <scope>NUCLEOTIDE SEQUENCE</scope>
</reference>
<name>A0A9N9RT40_9DIPT</name>
<proteinExistence type="predicted"/>
<dbReference type="AlphaFoldDB" id="A0A9N9RT40"/>
<dbReference type="Proteomes" id="UP001153620">
    <property type="component" value="Chromosome 2"/>
</dbReference>
<sequence length="1023" mass="116078">MTDAIMKLSDMQQRSIEYERQRHLANWLIESSPHMPKPVQCQQPQQKKQKKIFTTSIFHDSFLFLSKFGPSTTQNHHHQSTEQDQIIQSPAPIITPHTVQQHTNLTKSSSAFTSSQTNLPLQIVQSSRDGNKPKLRRFNSHDTSANMFSVADFENARLARRNELELVRQKQRYKMNSLSSGCDSSTGDSKGSKLSNESKIINNDPMSAEMFLDRYSLPRVARLIVPQTKGIYDEKLNQSSNSMAVKSKKSVNHGNSSYPINPNQQQMTTNSHESGNGANYQQQNDDIKANATTVIADNNNNGELFLLYRHLKKYKVYHAINAKSGTNRKKGIKIPQDFTGYFSLVNEKGMPTATLYTTMIQLVRERVYKFLSVDNMQAYTESNPSDNMNSKSHYIKTTAKAGEIFRLLAVFEDGGQSNGSYSSTKKDNLNSIGREKEKGRYVQLMSESRQIIYVALSTKGKFYEIEHNSSTQQQQQMLTKSSSGKGKQLNADCVHKISSIITDETIFPLNLKFISKHVNGLTHVTIPENIKITKVSIENSVIACPIDETEFCNPLHLVKLYLHSDMKFMKSTLGFENDKVMFSNQNVQNLLKFCQFNCDNFARAIEYETLPKENIMKSNDNLAMSANKVKSKTSAFSKFFSSDKNSPAHEREDSIIFLSKNDLENLEQQKQLNQESQEKMKPFQPSNNKKGWFKNLRNPSSNSNTNPSSSKTSSFINLNSNSMDRYQDMSKLIQERFGTIEINENPSTTLKSSSEISYDLNDRTNKAMQKCFSLQNIELNSSMDIQAPDLVAKHKKRNSMQNDDNKIEKDLTYNGNIHSSNDSALNSNSNPRQQSFITEKLFNEFYVKTKQYSKSSSSLHQLLHFSVPQKMNIRETRKRLEKVDDNDDDKKHSINRKDDQTKSALMQLQLPPPPSTEPSSENENNESTHDDDASIITDDLPYCSVRDSIVQAQIIEAPRETPTESIYAEICANTPPVPSSNGSELSYNVEKPIRAVKNHNNISSIRISFGQDIHTGDSAVKYN</sequence>
<feature type="region of interest" description="Disordered" evidence="1">
    <location>
        <begin position="176"/>
        <end position="201"/>
    </location>
</feature>
<organism evidence="2 3">
    <name type="scientific">Chironomus riparius</name>
    <dbReference type="NCBI Taxonomy" id="315576"/>
    <lineage>
        <taxon>Eukaryota</taxon>
        <taxon>Metazoa</taxon>
        <taxon>Ecdysozoa</taxon>
        <taxon>Arthropoda</taxon>
        <taxon>Hexapoda</taxon>
        <taxon>Insecta</taxon>
        <taxon>Pterygota</taxon>
        <taxon>Neoptera</taxon>
        <taxon>Endopterygota</taxon>
        <taxon>Diptera</taxon>
        <taxon>Nematocera</taxon>
        <taxon>Chironomoidea</taxon>
        <taxon>Chironomidae</taxon>
        <taxon>Chironominae</taxon>
        <taxon>Chironomus</taxon>
    </lineage>
</organism>
<feature type="region of interest" description="Disordered" evidence="1">
    <location>
        <begin position="879"/>
        <end position="935"/>
    </location>
</feature>
<reference evidence="2" key="2">
    <citation type="submission" date="2022-10" db="EMBL/GenBank/DDBJ databases">
        <authorList>
            <consortium name="ENA_rothamsted_submissions"/>
            <consortium name="culmorum"/>
            <person name="King R."/>
        </authorList>
    </citation>
    <scope>NUCLEOTIDE SEQUENCE</scope>
</reference>
<protein>
    <submittedName>
        <fullName evidence="2">Uncharacterized protein</fullName>
    </submittedName>
</protein>
<evidence type="ECO:0000313" key="3">
    <source>
        <dbReference type="Proteomes" id="UP001153620"/>
    </source>
</evidence>
<keyword evidence="3" id="KW-1185">Reference proteome</keyword>
<evidence type="ECO:0000313" key="2">
    <source>
        <dbReference type="EMBL" id="CAG9802933.1"/>
    </source>
</evidence>